<dbReference type="EMBL" id="PXNP01000109">
    <property type="protein sequence ID" value="PSF04844.1"/>
    <property type="molecule type" value="Genomic_DNA"/>
</dbReference>
<dbReference type="InterPro" id="IPR011990">
    <property type="entry name" value="TPR-like_helical_dom_sf"/>
</dbReference>
<dbReference type="Gene3D" id="1.25.40.10">
    <property type="entry name" value="Tetratricopeptide repeat domain"/>
    <property type="match status" value="4"/>
</dbReference>
<dbReference type="AlphaFoldDB" id="A0A2T1K3V1"/>
<protein>
    <submittedName>
        <fullName evidence="4">Uncharacterized protein</fullName>
    </submittedName>
</protein>
<keyword evidence="1" id="KW-0677">Repeat</keyword>
<reference evidence="4 5" key="1">
    <citation type="submission" date="2018-03" db="EMBL/GenBank/DDBJ databases">
        <title>Marinobacter brunus sp. nov., a marine bacterium of Gamma-proteobacteria isolated from the surface seawater of the South China Sea.</title>
        <authorList>
            <person name="Cheng H."/>
            <person name="Wu Y.-H."/>
            <person name="Xamxidin M."/>
            <person name="Xu X.-W."/>
        </authorList>
    </citation>
    <scope>NUCLEOTIDE SEQUENCE [LARGE SCALE GENOMIC DNA]</scope>
    <source>
        <strain evidence="4 5">NH169-3</strain>
    </source>
</reference>
<proteinExistence type="predicted"/>
<dbReference type="Proteomes" id="UP000239866">
    <property type="component" value="Unassembled WGS sequence"/>
</dbReference>
<feature type="repeat" description="TPR" evidence="3">
    <location>
        <begin position="492"/>
        <end position="525"/>
    </location>
</feature>
<keyword evidence="5" id="KW-1185">Reference proteome</keyword>
<dbReference type="GO" id="GO:0006396">
    <property type="term" value="P:RNA processing"/>
    <property type="evidence" value="ECO:0007669"/>
    <property type="project" value="InterPro"/>
</dbReference>
<accession>A0A2T1K3V1</accession>
<feature type="repeat" description="TPR" evidence="3">
    <location>
        <begin position="147"/>
        <end position="180"/>
    </location>
</feature>
<gene>
    <name evidence="4" type="ORF">C7H09_17620</name>
</gene>
<dbReference type="PANTHER" id="PTHR45586:SF1">
    <property type="entry name" value="LIPOPOLYSACCHARIDE ASSEMBLY PROTEIN B"/>
    <property type="match status" value="1"/>
</dbReference>
<comment type="caution">
    <text evidence="4">The sequence shown here is derived from an EMBL/GenBank/DDBJ whole genome shotgun (WGS) entry which is preliminary data.</text>
</comment>
<dbReference type="SUPFAM" id="SSF48452">
    <property type="entry name" value="TPR-like"/>
    <property type="match status" value="5"/>
</dbReference>
<dbReference type="SMART" id="SM00028">
    <property type="entry name" value="TPR"/>
    <property type="match status" value="15"/>
</dbReference>
<evidence type="ECO:0000256" key="2">
    <source>
        <dbReference type="ARBA" id="ARBA00022803"/>
    </source>
</evidence>
<evidence type="ECO:0000313" key="5">
    <source>
        <dbReference type="Proteomes" id="UP000239866"/>
    </source>
</evidence>
<evidence type="ECO:0000313" key="4">
    <source>
        <dbReference type="EMBL" id="PSF04844.1"/>
    </source>
</evidence>
<name>A0A2T1K3V1_9GAMM</name>
<dbReference type="Pfam" id="PF14559">
    <property type="entry name" value="TPR_19"/>
    <property type="match status" value="5"/>
</dbReference>
<dbReference type="InterPro" id="IPR003107">
    <property type="entry name" value="HAT"/>
</dbReference>
<feature type="repeat" description="TPR" evidence="3">
    <location>
        <begin position="526"/>
        <end position="559"/>
    </location>
</feature>
<keyword evidence="2 3" id="KW-0802">TPR repeat</keyword>
<evidence type="ECO:0000256" key="3">
    <source>
        <dbReference type="PROSITE-ProRule" id="PRU00339"/>
    </source>
</evidence>
<evidence type="ECO:0000256" key="1">
    <source>
        <dbReference type="ARBA" id="ARBA00022737"/>
    </source>
</evidence>
<sequence>MNKLATLTATALFAAIFLVLTGCGGESNEMTQEEVRYLSHMDQARFFQRQGELKASTLEARSAIELQPESLDPYFLIVDNLLKAGDALNAERQLNWVLENVPETQMGPEALNRAWLIAAEAKLMQGKHQESLETLSKITPSDRHTDTQAALLQADTLFASGQLDQAYSSYERARDIDPGAIGPVIGLSRTAFAQGNKAQSRQLITKAEELDPESTELWLWKAQVAHAEQNWSSAEDFYIRALEDIGQYDVMTERKYATISALIRVLRAQGKQSEAFVYEEILAKSAPGTIKSNMMAAQEAFEQGDLTSAARYLEEIRRQAPTHEPSALMLGLIRFRQGRVEEAEKLLAPVAETSDSETATKLLAATRLQMRNPQGAKEILDTLDNTDSDPETLALVAIASLASGDSSTGEALMERALASNPDNHQLALRYANYLRQQGKYTQATDLTKQVLEKAPELHLARGLLIKTHTDSGNLPAAVNVASAWLKQYPDNIEALVYRGNLALQEGNPDIARDFFTQAVKKDPEAPAPLIALGRLAINQSATDEARKWFRDAVKVAPNNRQAIQGVAALLKPEEIEQFMREVLDKDPSATGPRLVLLELALRQNRTQQADELTASLLEREEETRASRAAPLVANIYNLTAARLREEGEAERSTEVLNRALALFPENEAISLQAAKQAFLAGSADKARSILQDVKKQHPDSANPYWTEALYFESLKEYREAAEFYQLAMDKRPSPGLVSDYAEVLEKDNKETEAIAVLESGVSSFPEHPPLRLRLAMLQQAQGSMESARHHYESLLTSMPENTIALNNLAWIYLEASDPRALDVARRAYKLAPENGAIADTLGYVLFKSGKQAESLPLLEEAHRLRADSEEIALHLAEAYRAAGMNAEAKKVLEKFGGQH</sequence>
<dbReference type="Pfam" id="PF13174">
    <property type="entry name" value="TPR_6"/>
    <property type="match status" value="1"/>
</dbReference>
<dbReference type="PROSITE" id="PS51257">
    <property type="entry name" value="PROKAR_LIPOPROTEIN"/>
    <property type="match status" value="1"/>
</dbReference>
<dbReference type="SMART" id="SM00386">
    <property type="entry name" value="HAT"/>
    <property type="match status" value="5"/>
</dbReference>
<organism evidence="4 5">
    <name type="scientific">Marinobacter fuscus</name>
    <dbReference type="NCBI Taxonomy" id="2109942"/>
    <lineage>
        <taxon>Bacteria</taxon>
        <taxon>Pseudomonadati</taxon>
        <taxon>Pseudomonadota</taxon>
        <taxon>Gammaproteobacteria</taxon>
        <taxon>Pseudomonadales</taxon>
        <taxon>Marinobacteraceae</taxon>
        <taxon>Marinobacter</taxon>
    </lineage>
</organism>
<dbReference type="InterPro" id="IPR051012">
    <property type="entry name" value="CellSynth/LPSAsmb/PSIAsmb"/>
</dbReference>
<dbReference type="PANTHER" id="PTHR45586">
    <property type="entry name" value="TPR REPEAT-CONTAINING PROTEIN PA4667"/>
    <property type="match status" value="1"/>
</dbReference>
<dbReference type="InterPro" id="IPR019734">
    <property type="entry name" value="TPR_rpt"/>
</dbReference>
<dbReference type="Pfam" id="PF13432">
    <property type="entry name" value="TPR_16"/>
    <property type="match status" value="1"/>
</dbReference>
<dbReference type="PROSITE" id="PS50005">
    <property type="entry name" value="TPR"/>
    <property type="match status" value="3"/>
</dbReference>
<dbReference type="RefSeq" id="WP_106765176.1">
    <property type="nucleotide sequence ID" value="NZ_PXNP01000109.1"/>
</dbReference>
<dbReference type="OrthoDB" id="9766710at2"/>